<keyword evidence="1" id="KW-1133">Transmembrane helix</keyword>
<name>A0ABT3C9C9_9MYCO</name>
<dbReference type="Proteomes" id="UP001526201">
    <property type="component" value="Unassembled WGS sequence"/>
</dbReference>
<accession>A0ABT3C9C9</accession>
<organism evidence="2 3">
    <name type="scientific">Mycolicibacterium komossense</name>
    <dbReference type="NCBI Taxonomy" id="1779"/>
    <lineage>
        <taxon>Bacteria</taxon>
        <taxon>Bacillati</taxon>
        <taxon>Actinomycetota</taxon>
        <taxon>Actinomycetes</taxon>
        <taxon>Mycobacteriales</taxon>
        <taxon>Mycobacteriaceae</taxon>
        <taxon>Mycolicibacterium</taxon>
    </lineage>
</organism>
<evidence type="ECO:0000256" key="1">
    <source>
        <dbReference type="SAM" id="Phobius"/>
    </source>
</evidence>
<protein>
    <submittedName>
        <fullName evidence="2">Uncharacterized protein</fullName>
    </submittedName>
</protein>
<keyword evidence="1" id="KW-0812">Transmembrane</keyword>
<proteinExistence type="predicted"/>
<reference evidence="2 3" key="1">
    <citation type="journal article" date="2022" name="BMC Genomics">
        <title>Comparative genome analysis of mycobacteria focusing on tRNA and non-coding RNA.</title>
        <authorList>
            <person name="Behra P.R.K."/>
            <person name="Pettersson B.M.F."/>
            <person name="Ramesh M."/>
            <person name="Das S."/>
            <person name="Dasgupta S."/>
            <person name="Kirsebom L.A."/>
        </authorList>
    </citation>
    <scope>NUCLEOTIDE SEQUENCE [LARGE SCALE GENOMIC DNA]</scope>
    <source>
        <strain evidence="2 3">DSM 44078</strain>
    </source>
</reference>
<feature type="transmembrane region" description="Helical" evidence="1">
    <location>
        <begin position="27"/>
        <end position="48"/>
    </location>
</feature>
<dbReference type="EMBL" id="JACKTY010000020">
    <property type="protein sequence ID" value="MCV7226016.1"/>
    <property type="molecule type" value="Genomic_DNA"/>
</dbReference>
<comment type="caution">
    <text evidence="2">The sequence shown here is derived from an EMBL/GenBank/DDBJ whole genome shotgun (WGS) entry which is preliminary data.</text>
</comment>
<dbReference type="RefSeq" id="WP_264066850.1">
    <property type="nucleotide sequence ID" value="NZ_JACKTY010000020.1"/>
</dbReference>
<evidence type="ECO:0000313" key="3">
    <source>
        <dbReference type="Proteomes" id="UP001526201"/>
    </source>
</evidence>
<sequence>MRDGLGKGETRPRRTSPPPRREFWELWWVRVAVVAVVAISVIVVAVLSDPSHASWEAKTWELVHEMAAATVGRR</sequence>
<keyword evidence="3" id="KW-1185">Reference proteome</keyword>
<evidence type="ECO:0000313" key="2">
    <source>
        <dbReference type="EMBL" id="MCV7226016.1"/>
    </source>
</evidence>
<gene>
    <name evidence="2" type="ORF">H7J73_08215</name>
</gene>
<keyword evidence="1" id="KW-0472">Membrane</keyword>